<dbReference type="EMBL" id="BMXY01000002">
    <property type="protein sequence ID" value="GGZ65891.1"/>
    <property type="molecule type" value="Genomic_DNA"/>
</dbReference>
<dbReference type="RefSeq" id="WP_189449442.1">
    <property type="nucleotide sequence ID" value="NZ_BMXY01000002.1"/>
</dbReference>
<evidence type="ECO:0000313" key="1">
    <source>
        <dbReference type="EMBL" id="GGZ65891.1"/>
    </source>
</evidence>
<protein>
    <recommendedName>
        <fullName evidence="3">His Kinase A (Phospho-acceptor) domain-containing protein</fullName>
    </recommendedName>
</protein>
<name>A0ABQ3C2Z6_9GAMM</name>
<accession>A0ABQ3C2Z6</accession>
<proteinExistence type="predicted"/>
<keyword evidence="2" id="KW-1185">Reference proteome</keyword>
<evidence type="ECO:0008006" key="3">
    <source>
        <dbReference type="Google" id="ProtNLM"/>
    </source>
</evidence>
<comment type="caution">
    <text evidence="1">The sequence shown here is derived from an EMBL/GenBank/DDBJ whole genome shotgun (WGS) entry which is preliminary data.</text>
</comment>
<reference evidence="2" key="1">
    <citation type="journal article" date="2019" name="Int. J. Syst. Evol. Microbiol.">
        <title>The Global Catalogue of Microorganisms (GCM) 10K type strain sequencing project: providing services to taxonomists for standard genome sequencing and annotation.</title>
        <authorList>
            <consortium name="The Broad Institute Genomics Platform"/>
            <consortium name="The Broad Institute Genome Sequencing Center for Infectious Disease"/>
            <person name="Wu L."/>
            <person name="Ma J."/>
        </authorList>
    </citation>
    <scope>NUCLEOTIDE SEQUENCE [LARGE SCALE GENOMIC DNA]</scope>
    <source>
        <strain evidence="2">KCTC 22558</strain>
    </source>
</reference>
<sequence length="99" mass="11025">MMFEHLPPLEDSTLHTRWLHELRNVVSTASVAAAMARRLVDSDAETAADMLHEAERALLACRDLLDSGGEHVIPDPLLHETLQVPPIPAVRRSDDRVAR</sequence>
<organism evidence="1 2">
    <name type="scientific">Cognatilysobacter xinjiangensis</name>
    <dbReference type="NCBI Taxonomy" id="546892"/>
    <lineage>
        <taxon>Bacteria</taxon>
        <taxon>Pseudomonadati</taxon>
        <taxon>Pseudomonadota</taxon>
        <taxon>Gammaproteobacteria</taxon>
        <taxon>Lysobacterales</taxon>
        <taxon>Lysobacteraceae</taxon>
        <taxon>Cognatilysobacter</taxon>
    </lineage>
</organism>
<dbReference type="Proteomes" id="UP000643403">
    <property type="component" value="Unassembled WGS sequence"/>
</dbReference>
<gene>
    <name evidence="1" type="ORF">GCM10008101_19940</name>
</gene>
<evidence type="ECO:0000313" key="2">
    <source>
        <dbReference type="Proteomes" id="UP000643403"/>
    </source>
</evidence>